<dbReference type="AlphaFoldDB" id="A0A0D3HL58"/>
<reference evidence="1" key="1">
    <citation type="journal article" date="2009" name="Rice">
        <title>De Novo Next Generation Sequencing of Plant Genomes.</title>
        <authorList>
            <person name="Rounsley S."/>
            <person name="Marri P.R."/>
            <person name="Yu Y."/>
            <person name="He R."/>
            <person name="Sisneros N."/>
            <person name="Goicoechea J.L."/>
            <person name="Lee S.J."/>
            <person name="Angelova A."/>
            <person name="Kudrna D."/>
            <person name="Luo M."/>
            <person name="Affourtit J."/>
            <person name="Desany B."/>
            <person name="Knight J."/>
            <person name="Niazi F."/>
            <person name="Egholm M."/>
            <person name="Wing R.A."/>
        </authorList>
    </citation>
    <scope>NUCLEOTIDE SEQUENCE [LARGE SCALE GENOMIC DNA]</scope>
    <source>
        <strain evidence="1">cv. IRGC 105608</strain>
    </source>
</reference>
<keyword evidence="2" id="KW-1185">Reference proteome</keyword>
<evidence type="ECO:0000313" key="1">
    <source>
        <dbReference type="EnsemblPlants" id="OBART11G11450.1"/>
    </source>
</evidence>
<accession>A0A0D3HL58</accession>
<dbReference type="EnsemblPlants" id="OBART11G11450.1">
    <property type="protein sequence ID" value="OBART11G11450.1"/>
    <property type="gene ID" value="OBART11G11450"/>
</dbReference>
<evidence type="ECO:0000313" key="2">
    <source>
        <dbReference type="Proteomes" id="UP000026960"/>
    </source>
</evidence>
<organism evidence="1">
    <name type="scientific">Oryza barthii</name>
    <dbReference type="NCBI Taxonomy" id="65489"/>
    <lineage>
        <taxon>Eukaryota</taxon>
        <taxon>Viridiplantae</taxon>
        <taxon>Streptophyta</taxon>
        <taxon>Embryophyta</taxon>
        <taxon>Tracheophyta</taxon>
        <taxon>Spermatophyta</taxon>
        <taxon>Magnoliopsida</taxon>
        <taxon>Liliopsida</taxon>
        <taxon>Poales</taxon>
        <taxon>Poaceae</taxon>
        <taxon>BOP clade</taxon>
        <taxon>Oryzoideae</taxon>
        <taxon>Oryzeae</taxon>
        <taxon>Oryzinae</taxon>
        <taxon>Oryza</taxon>
    </lineage>
</organism>
<dbReference type="Gramene" id="OBART11G11450.1">
    <property type="protein sequence ID" value="OBART11G11450.1"/>
    <property type="gene ID" value="OBART11G11450"/>
</dbReference>
<dbReference type="Proteomes" id="UP000026960">
    <property type="component" value="Chromosome 11"/>
</dbReference>
<protein>
    <submittedName>
        <fullName evidence="1">Uncharacterized protein</fullName>
    </submittedName>
</protein>
<name>A0A0D3HL58_9ORYZ</name>
<sequence>MAAKPSDSLGFAEKEAWFRLSGHRGKIQNFLLYSVLLSCVHTPQGQDGQFTIEIPRPLLMWRQNGKKMA</sequence>
<dbReference type="PaxDb" id="65489-OBART11G11450.1"/>
<reference evidence="1" key="2">
    <citation type="submission" date="2015-03" db="UniProtKB">
        <authorList>
            <consortium name="EnsemblPlants"/>
        </authorList>
    </citation>
    <scope>IDENTIFICATION</scope>
</reference>
<proteinExistence type="predicted"/>
<dbReference type="HOGENOM" id="CLU_2779832_0_0_1"/>